<dbReference type="InterPro" id="IPR002913">
    <property type="entry name" value="START_lipid-bd_dom"/>
</dbReference>
<keyword evidence="7" id="KW-0446">Lipid-binding</keyword>
<dbReference type="Gene3D" id="3.30.530.20">
    <property type="match status" value="1"/>
</dbReference>
<reference evidence="14" key="1">
    <citation type="journal article" date="2019" name="IScience">
        <title>Narwhal Genome Reveals Long-Term Low Genetic Diversity despite Current Large Abundance Size.</title>
        <authorList>
            <person name="Westbury M.V."/>
            <person name="Petersen B."/>
            <person name="Garde E."/>
            <person name="Heide-Jorgensen M.P."/>
            <person name="Lorenzen E.D."/>
        </authorList>
    </citation>
    <scope>NUCLEOTIDE SEQUENCE [LARGE SCALE GENOMIC DNA]</scope>
</reference>
<evidence type="ECO:0000256" key="3">
    <source>
        <dbReference type="ARBA" id="ARBA00022490"/>
    </source>
</evidence>
<dbReference type="EMBL" id="RWIC01002219">
    <property type="protein sequence ID" value="TKC33918.1"/>
    <property type="molecule type" value="Genomic_DNA"/>
</dbReference>
<dbReference type="Pfam" id="PF01852">
    <property type="entry name" value="START"/>
    <property type="match status" value="1"/>
</dbReference>
<keyword evidence="5" id="KW-0007">Acetylation</keyword>
<dbReference type="PANTHER" id="PTHR19308:SF39">
    <property type="entry name" value="PHOSPHATIDYLCHOLINE TRANSFER PROTEIN"/>
    <property type="match status" value="1"/>
</dbReference>
<dbReference type="AlphaFoldDB" id="A0A4U1ED48"/>
<evidence type="ECO:0000256" key="9">
    <source>
        <dbReference type="ARBA" id="ARBA00069061"/>
    </source>
</evidence>
<keyword evidence="2" id="KW-0813">Transport</keyword>
<accession>A0A4U1ED48</accession>
<evidence type="ECO:0000313" key="14">
    <source>
        <dbReference type="Proteomes" id="UP000308365"/>
    </source>
</evidence>
<evidence type="ECO:0000259" key="12">
    <source>
        <dbReference type="PROSITE" id="PS50848"/>
    </source>
</evidence>
<dbReference type="SUPFAM" id="SSF55961">
    <property type="entry name" value="Bet v1-like"/>
    <property type="match status" value="1"/>
</dbReference>
<keyword evidence="3" id="KW-0963">Cytoplasm</keyword>
<dbReference type="Proteomes" id="UP000308365">
    <property type="component" value="Unassembled WGS sequence"/>
</dbReference>
<keyword evidence="4" id="KW-0597">Phosphoprotein</keyword>
<evidence type="ECO:0000256" key="10">
    <source>
        <dbReference type="ARBA" id="ARBA00077188"/>
    </source>
</evidence>
<comment type="subunit">
    <text evidence="8">Interacts with ACOT13/THEM2.</text>
</comment>
<comment type="subcellular location">
    <subcellularLocation>
        <location evidence="1">Cytoplasm</location>
    </subcellularLocation>
</comment>
<evidence type="ECO:0000256" key="5">
    <source>
        <dbReference type="ARBA" id="ARBA00022990"/>
    </source>
</evidence>
<feature type="non-terminal residue" evidence="13">
    <location>
        <position position="1"/>
    </location>
</feature>
<evidence type="ECO:0000256" key="8">
    <source>
        <dbReference type="ARBA" id="ARBA00063535"/>
    </source>
</evidence>
<evidence type="ECO:0000256" key="11">
    <source>
        <dbReference type="ARBA" id="ARBA00079049"/>
    </source>
</evidence>
<dbReference type="InterPro" id="IPR051213">
    <property type="entry name" value="START_lipid_transfer"/>
</dbReference>
<evidence type="ECO:0000256" key="7">
    <source>
        <dbReference type="ARBA" id="ARBA00023121"/>
    </source>
</evidence>
<organism evidence="13 14">
    <name type="scientific">Monodon monoceros</name>
    <name type="common">Narwhal</name>
    <name type="synonym">Ceratodon monodon</name>
    <dbReference type="NCBI Taxonomy" id="40151"/>
    <lineage>
        <taxon>Eukaryota</taxon>
        <taxon>Metazoa</taxon>
        <taxon>Chordata</taxon>
        <taxon>Craniata</taxon>
        <taxon>Vertebrata</taxon>
        <taxon>Euteleostomi</taxon>
        <taxon>Mammalia</taxon>
        <taxon>Eutheria</taxon>
        <taxon>Laurasiatheria</taxon>
        <taxon>Artiodactyla</taxon>
        <taxon>Whippomorpha</taxon>
        <taxon>Cetacea</taxon>
        <taxon>Odontoceti</taxon>
        <taxon>Monodontidae</taxon>
        <taxon>Monodon</taxon>
    </lineage>
</organism>
<keyword evidence="6" id="KW-0445">Lipid transport</keyword>
<evidence type="ECO:0000313" key="13">
    <source>
        <dbReference type="EMBL" id="TKC33918.1"/>
    </source>
</evidence>
<evidence type="ECO:0000256" key="2">
    <source>
        <dbReference type="ARBA" id="ARBA00022448"/>
    </source>
</evidence>
<name>A0A4U1ED48_MONMO</name>
<dbReference type="PANTHER" id="PTHR19308">
    <property type="entry name" value="PHOSPHATIDYLCHOLINE TRANSFER PROTEIN"/>
    <property type="match status" value="1"/>
</dbReference>
<dbReference type="PROSITE" id="PS50848">
    <property type="entry name" value="START"/>
    <property type="match status" value="1"/>
</dbReference>
<dbReference type="GO" id="GO:0031210">
    <property type="term" value="F:phosphatidylcholine binding"/>
    <property type="evidence" value="ECO:0007669"/>
    <property type="project" value="TreeGrafter"/>
</dbReference>
<comment type="caution">
    <text evidence="13">The sequence shown here is derived from an EMBL/GenBank/DDBJ whole genome shotgun (WGS) entry which is preliminary data.</text>
</comment>
<evidence type="ECO:0000256" key="6">
    <source>
        <dbReference type="ARBA" id="ARBA00023055"/>
    </source>
</evidence>
<protein>
    <recommendedName>
        <fullName evidence="9">Phosphatidylcholine transfer protein</fullName>
    </recommendedName>
    <alternativeName>
        <fullName evidence="11">START domain-containing protein 2</fullName>
    </alternativeName>
    <alternativeName>
        <fullName evidence="10">StAR-related lipid transfer protein 2</fullName>
    </alternativeName>
</protein>
<dbReference type="SMART" id="SM00234">
    <property type="entry name" value="START"/>
    <property type="match status" value="1"/>
</dbReference>
<evidence type="ECO:0000256" key="1">
    <source>
        <dbReference type="ARBA" id="ARBA00004496"/>
    </source>
</evidence>
<feature type="domain" description="START" evidence="12">
    <location>
        <begin position="90"/>
        <end position="246"/>
    </location>
</feature>
<dbReference type="FunFam" id="3.30.530.20:FF:000017">
    <property type="entry name" value="Phosphatidylcholine transfer protein, putative"/>
    <property type="match status" value="1"/>
</dbReference>
<dbReference type="GO" id="GO:0005829">
    <property type="term" value="C:cytosol"/>
    <property type="evidence" value="ECO:0007669"/>
    <property type="project" value="UniProtKB-ARBA"/>
</dbReference>
<dbReference type="GO" id="GO:0008525">
    <property type="term" value="F:phosphatidylcholine transporter activity"/>
    <property type="evidence" value="ECO:0007669"/>
    <property type="project" value="TreeGrafter"/>
</dbReference>
<gene>
    <name evidence="13" type="ORF">EI555_001652</name>
</gene>
<sequence>IKVTEQLTMIQVQAQLLWQMKDGLCCLLLLRGAVQESLRGAPAARGRRGPLGAAGGNFDIKGRLEDQARAILHVAQFSPWLTQLLPTGHYKAIGVLDDFPPDLLADVSMDFNYRKEWDEFVKELYERECSRETVVYWEVESPSPKFNRDVSFPERHHYSAFKKIHVILAQSTSMPQFSEKLCVIQVRQFKQRLAIQSNGKRGSKVFMYYLDNLDCPVPNWLFKWAAKKGVPTYLKNMVNTCDNYPRRS</sequence>
<evidence type="ECO:0000256" key="4">
    <source>
        <dbReference type="ARBA" id="ARBA00022553"/>
    </source>
</evidence>
<proteinExistence type="predicted"/>
<dbReference type="InterPro" id="IPR023393">
    <property type="entry name" value="START-like_dom_sf"/>
</dbReference>